<name>A0A329MC42_9BACL</name>
<dbReference type="Proteomes" id="UP000250369">
    <property type="component" value="Unassembled WGS sequence"/>
</dbReference>
<keyword evidence="1" id="KW-1133">Transmembrane helix</keyword>
<evidence type="ECO:0000256" key="1">
    <source>
        <dbReference type="SAM" id="Phobius"/>
    </source>
</evidence>
<protein>
    <recommendedName>
        <fullName evidence="4">Type II secretion system protein GspF domain-containing protein</fullName>
    </recommendedName>
</protein>
<dbReference type="RefSeq" id="WP_113034376.1">
    <property type="nucleotide sequence ID" value="NZ_QMFB01000020.1"/>
</dbReference>
<feature type="transmembrane region" description="Helical" evidence="1">
    <location>
        <begin position="126"/>
        <end position="149"/>
    </location>
</feature>
<feature type="transmembrane region" description="Helical" evidence="1">
    <location>
        <begin position="94"/>
        <end position="114"/>
    </location>
</feature>
<feature type="transmembrane region" description="Helical" evidence="1">
    <location>
        <begin position="12"/>
        <end position="30"/>
    </location>
</feature>
<dbReference type="AlphaFoldDB" id="A0A329MC42"/>
<evidence type="ECO:0000313" key="2">
    <source>
        <dbReference type="EMBL" id="RAV16716.1"/>
    </source>
</evidence>
<keyword evidence="1" id="KW-0812">Transmembrane</keyword>
<accession>A0A329MC42</accession>
<evidence type="ECO:0000313" key="3">
    <source>
        <dbReference type="Proteomes" id="UP000250369"/>
    </source>
</evidence>
<sequence>MLTWAELTWASWAAHAMIGVTGFLAIYYALQSLPYRKRRFRFRLAKWTSPGKRMTPPMVLMSLLLISPGADAREEKQQLLDGIGFPLHVLLYEAVRRIGIAAAAVAAGAAYMGFRQPAFTLYLPPAYVLAGAVSFGLLLLFDKFTFAALNKQRSDRIIKEIYVLSHQLLYYGGSQMNLHSKLTRCLPHVRTIRSEFHLLLNEWYYDAEEAIQSFKRRVGTDEAFSFGDTLSAIRQNESEAYYRLLKQRIQDYKDKLDLLKESRKETISYALFVMAGIPILNTFRLFIYPWVQEGQQMFQTLN</sequence>
<organism evidence="2 3">
    <name type="scientific">Paenibacillus contaminans</name>
    <dbReference type="NCBI Taxonomy" id="450362"/>
    <lineage>
        <taxon>Bacteria</taxon>
        <taxon>Bacillati</taxon>
        <taxon>Bacillota</taxon>
        <taxon>Bacilli</taxon>
        <taxon>Bacillales</taxon>
        <taxon>Paenibacillaceae</taxon>
        <taxon>Paenibacillus</taxon>
    </lineage>
</organism>
<feature type="transmembrane region" description="Helical" evidence="1">
    <location>
        <begin position="269"/>
        <end position="291"/>
    </location>
</feature>
<proteinExistence type="predicted"/>
<keyword evidence="3" id="KW-1185">Reference proteome</keyword>
<keyword evidence="1" id="KW-0472">Membrane</keyword>
<reference evidence="2 3" key="1">
    <citation type="journal article" date="2009" name="Int. J. Syst. Evol. Microbiol.">
        <title>Paenibacillus contaminans sp. nov., isolated from a contaminated laboratory plate.</title>
        <authorList>
            <person name="Chou J.H."/>
            <person name="Lee J.H."/>
            <person name="Lin M.C."/>
            <person name="Chang P.S."/>
            <person name="Arun A.B."/>
            <person name="Young C.C."/>
            <person name="Chen W.M."/>
        </authorList>
    </citation>
    <scope>NUCLEOTIDE SEQUENCE [LARGE SCALE GENOMIC DNA]</scope>
    <source>
        <strain evidence="2 3">CKOBP-6</strain>
    </source>
</reference>
<evidence type="ECO:0008006" key="4">
    <source>
        <dbReference type="Google" id="ProtNLM"/>
    </source>
</evidence>
<comment type="caution">
    <text evidence="2">The sequence shown here is derived from an EMBL/GenBank/DDBJ whole genome shotgun (WGS) entry which is preliminary data.</text>
</comment>
<gene>
    <name evidence="2" type="ORF">DQG23_28175</name>
</gene>
<dbReference type="EMBL" id="QMFB01000020">
    <property type="protein sequence ID" value="RAV16716.1"/>
    <property type="molecule type" value="Genomic_DNA"/>
</dbReference>
<dbReference type="OrthoDB" id="2567755at2"/>